<protein>
    <submittedName>
        <fullName evidence="6">Transcriptional regulator, LysR family</fullName>
    </submittedName>
</protein>
<dbReference type="FunFam" id="1.10.10.10:FF:000001">
    <property type="entry name" value="LysR family transcriptional regulator"/>
    <property type="match status" value="1"/>
</dbReference>
<dbReference type="Gene3D" id="1.10.10.10">
    <property type="entry name" value="Winged helix-like DNA-binding domain superfamily/Winged helix DNA-binding domain"/>
    <property type="match status" value="1"/>
</dbReference>
<keyword evidence="3" id="KW-0238">DNA-binding</keyword>
<evidence type="ECO:0000256" key="4">
    <source>
        <dbReference type="ARBA" id="ARBA00023163"/>
    </source>
</evidence>
<keyword evidence="2" id="KW-0805">Transcription regulation</keyword>
<evidence type="ECO:0000256" key="2">
    <source>
        <dbReference type="ARBA" id="ARBA00023015"/>
    </source>
</evidence>
<accession>A0ABC9P6U4</accession>
<gene>
    <name evidence="6" type="ORF">HMPREF9511_01453</name>
</gene>
<dbReference type="PRINTS" id="PR00039">
    <property type="entry name" value="HTHLYSR"/>
</dbReference>
<dbReference type="InterPro" id="IPR005119">
    <property type="entry name" value="LysR_subst-bd"/>
</dbReference>
<dbReference type="CDD" id="cd05466">
    <property type="entry name" value="PBP2_LTTR_substrate"/>
    <property type="match status" value="1"/>
</dbReference>
<dbReference type="SUPFAM" id="SSF53850">
    <property type="entry name" value="Periplasmic binding protein-like II"/>
    <property type="match status" value="1"/>
</dbReference>
<name>A0ABC9P6U4_ENTFL</name>
<evidence type="ECO:0000313" key="7">
    <source>
        <dbReference type="Proteomes" id="UP000004933"/>
    </source>
</evidence>
<dbReference type="RefSeq" id="WP_002393204.1">
    <property type="nucleotide sequence ID" value="NZ_GL454801.1"/>
</dbReference>
<keyword evidence="4" id="KW-0804">Transcription</keyword>
<dbReference type="EMBL" id="AEBE01000048">
    <property type="protein sequence ID" value="EFU90589.1"/>
    <property type="molecule type" value="Genomic_DNA"/>
</dbReference>
<dbReference type="InterPro" id="IPR036390">
    <property type="entry name" value="WH_DNA-bd_sf"/>
</dbReference>
<organism evidence="6 7">
    <name type="scientific">Enterococcus faecalis TX0630</name>
    <dbReference type="NCBI Taxonomy" id="749508"/>
    <lineage>
        <taxon>Bacteria</taxon>
        <taxon>Bacillati</taxon>
        <taxon>Bacillota</taxon>
        <taxon>Bacilli</taxon>
        <taxon>Lactobacillales</taxon>
        <taxon>Enterococcaceae</taxon>
        <taxon>Enterococcus</taxon>
    </lineage>
</organism>
<evidence type="ECO:0000313" key="6">
    <source>
        <dbReference type="EMBL" id="EFU90589.1"/>
    </source>
</evidence>
<evidence type="ECO:0000256" key="1">
    <source>
        <dbReference type="ARBA" id="ARBA00009437"/>
    </source>
</evidence>
<evidence type="ECO:0000259" key="5">
    <source>
        <dbReference type="PROSITE" id="PS50931"/>
    </source>
</evidence>
<dbReference type="InterPro" id="IPR000847">
    <property type="entry name" value="LysR_HTH_N"/>
</dbReference>
<dbReference type="Proteomes" id="UP000004933">
    <property type="component" value="Unassembled WGS sequence"/>
</dbReference>
<dbReference type="Pfam" id="PF03466">
    <property type="entry name" value="LysR_substrate"/>
    <property type="match status" value="1"/>
</dbReference>
<dbReference type="InterPro" id="IPR036388">
    <property type="entry name" value="WH-like_DNA-bd_sf"/>
</dbReference>
<sequence length="298" mass="34395">MELFRLHYFLELCKVKQFTKAAENLAISQAALSKQIKILEATLGAELFNRQGQTTTLTPAGLILEKYCWRITNELVSIEEELKEINHSSNHIYVATYLCDLEYKLNDLLMTTLTDRSSNLQVHTIITENILQSLETMDADFGISFADLPLPEHIGKIDLFTANYQFILRNDHPALAALAKATTEEILKELTMYPFVRLNTEFSEQNKLTNWLDTTFSNFSPEKVIQVDTLSLITHLVSHSDSFAIVPEYTNIQLLDNSIHTLTYQELPKRNMAVYYLKERYMSRQLQQLLAECQKQFQ</sequence>
<dbReference type="Pfam" id="PF00126">
    <property type="entry name" value="HTH_1"/>
    <property type="match status" value="1"/>
</dbReference>
<proteinExistence type="inferred from homology"/>
<dbReference type="PROSITE" id="PS50931">
    <property type="entry name" value="HTH_LYSR"/>
    <property type="match status" value="1"/>
</dbReference>
<dbReference type="SUPFAM" id="SSF46785">
    <property type="entry name" value="Winged helix' DNA-binding domain"/>
    <property type="match status" value="1"/>
</dbReference>
<comment type="caution">
    <text evidence="6">The sequence shown here is derived from an EMBL/GenBank/DDBJ whole genome shotgun (WGS) entry which is preliminary data.</text>
</comment>
<comment type="similarity">
    <text evidence="1">Belongs to the LysR transcriptional regulatory family.</text>
</comment>
<reference evidence="6 7" key="1">
    <citation type="submission" date="2010-09" db="EMBL/GenBank/DDBJ databases">
        <authorList>
            <person name="Weinstock G."/>
            <person name="Sodergren E."/>
            <person name="Clifton S."/>
            <person name="Fulton L."/>
            <person name="Fulton B."/>
            <person name="Courtney L."/>
            <person name="Fronick C."/>
            <person name="Harrison M."/>
            <person name="Strong C."/>
            <person name="Farmer C."/>
            <person name="Delahaunty K."/>
            <person name="Markovic C."/>
            <person name="Hall O."/>
            <person name="Minx P."/>
            <person name="Tomlinson C."/>
            <person name="Mitreva M."/>
            <person name="Hou S."/>
            <person name="Chen J."/>
            <person name="Wollam A."/>
            <person name="Pepin K.H."/>
            <person name="Johnson M."/>
            <person name="Bhonagiri V."/>
            <person name="Zhang X."/>
            <person name="Suruliraj S."/>
            <person name="Warren W."/>
            <person name="Chinwalla A."/>
            <person name="Mardis E.R."/>
            <person name="Wilson R.K."/>
        </authorList>
    </citation>
    <scope>NUCLEOTIDE SEQUENCE [LARGE SCALE GENOMIC DNA]</scope>
    <source>
        <strain evidence="6 7">TX0630</strain>
    </source>
</reference>
<dbReference type="GO" id="GO:0003677">
    <property type="term" value="F:DNA binding"/>
    <property type="evidence" value="ECO:0007669"/>
    <property type="project" value="UniProtKB-KW"/>
</dbReference>
<dbReference type="Gene3D" id="3.40.190.290">
    <property type="match status" value="1"/>
</dbReference>
<evidence type="ECO:0000256" key="3">
    <source>
        <dbReference type="ARBA" id="ARBA00023125"/>
    </source>
</evidence>
<feature type="domain" description="HTH lysR-type" evidence="5">
    <location>
        <begin position="1"/>
        <end position="58"/>
    </location>
</feature>
<dbReference type="PANTHER" id="PTHR30126:SF40">
    <property type="entry name" value="HTH-TYPE TRANSCRIPTIONAL REGULATOR GLTR"/>
    <property type="match status" value="1"/>
</dbReference>
<dbReference type="AlphaFoldDB" id="A0ABC9P6U4"/>
<dbReference type="PANTHER" id="PTHR30126">
    <property type="entry name" value="HTH-TYPE TRANSCRIPTIONAL REGULATOR"/>
    <property type="match status" value="1"/>
</dbReference>